<evidence type="ECO:0000259" key="12">
    <source>
        <dbReference type="PROSITE" id="PS50109"/>
    </source>
</evidence>
<evidence type="ECO:0000313" key="16">
    <source>
        <dbReference type="Proteomes" id="UP000272778"/>
    </source>
</evidence>
<evidence type="ECO:0000259" key="14">
    <source>
        <dbReference type="PROSITE" id="PS50894"/>
    </source>
</evidence>
<dbReference type="SUPFAM" id="SSF52172">
    <property type="entry name" value="CheY-like"/>
    <property type="match status" value="1"/>
</dbReference>
<dbReference type="PANTHER" id="PTHR45339">
    <property type="entry name" value="HYBRID SIGNAL TRANSDUCTION HISTIDINE KINASE J"/>
    <property type="match status" value="1"/>
</dbReference>
<keyword evidence="15" id="KW-0808">Transferase</keyword>
<dbReference type="PROSITE" id="PS50109">
    <property type="entry name" value="HIS_KIN"/>
    <property type="match status" value="1"/>
</dbReference>
<evidence type="ECO:0000256" key="6">
    <source>
        <dbReference type="ARBA" id="ARBA00023026"/>
    </source>
</evidence>
<evidence type="ECO:0000256" key="8">
    <source>
        <dbReference type="ARBA" id="ARBA00070152"/>
    </source>
</evidence>
<dbReference type="InterPro" id="IPR036097">
    <property type="entry name" value="HisK_dim/P_sf"/>
</dbReference>
<dbReference type="AlphaFoldDB" id="A0A3N6N390"/>
<keyword evidence="11" id="KW-0812">Transmembrane</keyword>
<dbReference type="SUPFAM" id="SSF55874">
    <property type="entry name" value="ATPase domain of HSP90 chaperone/DNA topoisomerase II/histidine kinase"/>
    <property type="match status" value="1"/>
</dbReference>
<dbReference type="SMART" id="SM00448">
    <property type="entry name" value="REC"/>
    <property type="match status" value="1"/>
</dbReference>
<keyword evidence="15" id="KW-0418">Kinase</keyword>
<sequence>MGKKSMPSTPLGRLRRYQDLLLLGGGVVITFVAFLTFAVTCVYALRQFAAEQRQNLVDDRGQVVTVVRAAQTSLRRTVSFFELYWPTMPKADLTVYDAFRRNGNQLFIEGPGLGGGVYFAASERAVANESLVRQYLSLARQFALSNASATSATNLEFAGYIYTPDEELIIMPASIMKSKAPPRVTEIIEALKIDFAKLAPQEQRRPPDFRPVVHWLPPFTDPLSGQKRLRLVAEAVSEGQPFAAIVIEYDPQTFLRLLTDRGNDTYQIVSADGRVIASVGIGADDRRLTQVAFGQQVRRPLFFSGDVSYGNGYFVMKEPIPGTDWTLISAFSWSDIVAAIAPQVGTAAAATAVMLAVVWTLLLVFRSRIFAPLLKYAARVFESEHLSRTVVHTVPVGLALISRETGEWLLNSPYIQEMGSRVVGESKALADALLRSYDTFEHDHPAGAPAGVLRQDLIFPTRDGGEIEFACSASQGRFNGIDVLVAVFIDVTQTRRLQRELKAAMVAADSANQAKSAFLAAMSHEIRTPLNAILGNLELLANSPLTTVQRDRLTTVRTASDGLLAVVSDILDYSKIEAGEMVLEHIEFNVLEVIERVLGIFEPLASARGLSLYARLDVATTQMMRGDPTRVAQVLNNLLSNAIKFTEHGAVTVFANIEPATVDTHRLILAVVDTGIGISPQQRDQLFKAFSQLDVSINRRFGGTGLGLALCQRIVRALQGRIGVSSTLHVGSRFTVQLPLGDGIPVRSDARITDGARVLFLSSALEWCDFAVGHLERWGAQVSVYRHPAAITEADLESAAVLVIWGTREQWRPDDENRLVESAPYVVDGYPDGPAVAVRTGKIVSVSCLSLTGLEASMRATLLGEPLPTSLAAASGLPRTYTSALTRGLKVLVAEDNAANRMLLTEQLTTLGCEVSAAPNGRQALELLDDDDWDVLLTDLNMPGMSGYQLAEAVRKRKPALRIIAVTAHATKEEHQRCEAAGMDQVMTKPVSLQQLNDVMESIAAAKGVKLTSFTSADEATFRGGAIPKPLWDVFLKSTSDALSAMDAAQAAGDVAGTLAQIHSMRGALSVFGQASLAADCARLEAEIKRDMSAPLPDELNVLKRALQDLLNAQV</sequence>
<dbReference type="SMART" id="SM00388">
    <property type="entry name" value="HisKA"/>
    <property type="match status" value="1"/>
</dbReference>
<evidence type="ECO:0000313" key="15">
    <source>
        <dbReference type="EMBL" id="RQH08995.1"/>
    </source>
</evidence>
<evidence type="ECO:0000256" key="7">
    <source>
        <dbReference type="ARBA" id="ARBA00058004"/>
    </source>
</evidence>
<evidence type="ECO:0000256" key="10">
    <source>
        <dbReference type="PROSITE-ProRule" id="PRU00169"/>
    </source>
</evidence>
<dbReference type="FunFam" id="3.30.565.10:FF:000010">
    <property type="entry name" value="Sensor histidine kinase RcsC"/>
    <property type="match status" value="1"/>
</dbReference>
<dbReference type="Gene3D" id="3.40.50.2300">
    <property type="match status" value="1"/>
</dbReference>
<dbReference type="InterPro" id="IPR036641">
    <property type="entry name" value="HPT_dom_sf"/>
</dbReference>
<dbReference type="CDD" id="cd16922">
    <property type="entry name" value="HATPase_EvgS-ArcB-TorS-like"/>
    <property type="match status" value="1"/>
</dbReference>
<dbReference type="Gene3D" id="1.10.287.130">
    <property type="match status" value="1"/>
</dbReference>
<protein>
    <recommendedName>
        <fullName evidence="8">Virulence sensor protein BvgS</fullName>
        <ecNumber evidence="2">2.7.13.3</ecNumber>
    </recommendedName>
</protein>
<dbReference type="Pfam" id="PF00072">
    <property type="entry name" value="Response_reg"/>
    <property type="match status" value="1"/>
</dbReference>
<evidence type="ECO:0000256" key="1">
    <source>
        <dbReference type="ARBA" id="ARBA00000085"/>
    </source>
</evidence>
<dbReference type="InterPro" id="IPR036890">
    <property type="entry name" value="HATPase_C_sf"/>
</dbReference>
<evidence type="ECO:0000259" key="13">
    <source>
        <dbReference type="PROSITE" id="PS50110"/>
    </source>
</evidence>
<feature type="modified residue" description="4-aspartylphosphate" evidence="10">
    <location>
        <position position="939"/>
    </location>
</feature>
<dbReference type="PRINTS" id="PR00344">
    <property type="entry name" value="BCTRLSENSOR"/>
</dbReference>
<feature type="domain" description="HPt" evidence="14">
    <location>
        <begin position="1024"/>
        <end position="1115"/>
    </location>
</feature>
<dbReference type="PROSITE" id="PS50110">
    <property type="entry name" value="RESPONSE_REGULATORY"/>
    <property type="match status" value="1"/>
</dbReference>
<name>A0A3N6N390_9BURK</name>
<dbReference type="Pfam" id="PF02518">
    <property type="entry name" value="HATPase_c"/>
    <property type="match status" value="1"/>
</dbReference>
<reference evidence="15 16" key="1">
    <citation type="submission" date="2018-11" db="EMBL/GenBank/DDBJ databases">
        <title>Paraburkholderia sp. DHOA04, isolated from soil.</title>
        <authorList>
            <person name="Gao Z.-H."/>
            <person name="Qiu L.-H."/>
            <person name="Fu J.-C."/>
        </authorList>
    </citation>
    <scope>NUCLEOTIDE SEQUENCE [LARGE SCALE GENOMIC DNA]</scope>
    <source>
        <strain evidence="15 16">DHOA04</strain>
    </source>
</reference>
<evidence type="ECO:0000256" key="9">
    <source>
        <dbReference type="PROSITE-ProRule" id="PRU00110"/>
    </source>
</evidence>
<keyword evidence="16" id="KW-1185">Reference proteome</keyword>
<dbReference type="InterPro" id="IPR003594">
    <property type="entry name" value="HATPase_dom"/>
</dbReference>
<dbReference type="PANTHER" id="PTHR45339:SF6">
    <property type="entry name" value="SENSORY HISTIDINE PROTEIN KINASE"/>
    <property type="match status" value="1"/>
</dbReference>
<dbReference type="Gene3D" id="3.30.565.10">
    <property type="entry name" value="Histidine kinase-like ATPase, C-terminal domain"/>
    <property type="match status" value="1"/>
</dbReference>
<feature type="domain" description="Histidine kinase" evidence="12">
    <location>
        <begin position="521"/>
        <end position="742"/>
    </location>
</feature>
<dbReference type="InterPro" id="IPR004358">
    <property type="entry name" value="Sig_transdc_His_kin-like_C"/>
</dbReference>
<accession>A0A3N6N390</accession>
<comment type="catalytic activity">
    <reaction evidence="1">
        <text>ATP + protein L-histidine = ADP + protein N-phospho-L-histidine.</text>
        <dbReference type="EC" id="2.7.13.3"/>
    </reaction>
</comment>
<dbReference type="EMBL" id="RQIS01000002">
    <property type="protein sequence ID" value="RQH08995.1"/>
    <property type="molecule type" value="Genomic_DNA"/>
</dbReference>
<dbReference type="Proteomes" id="UP000272778">
    <property type="component" value="Unassembled WGS sequence"/>
</dbReference>
<gene>
    <name evidence="15" type="ORF">D1Y85_03770</name>
</gene>
<keyword evidence="11" id="KW-0472">Membrane</keyword>
<dbReference type="PROSITE" id="PS50894">
    <property type="entry name" value="HPT"/>
    <property type="match status" value="1"/>
</dbReference>
<feature type="modified residue" description="Phosphohistidine" evidence="9">
    <location>
        <position position="1063"/>
    </location>
</feature>
<dbReference type="GO" id="GO:0000155">
    <property type="term" value="F:phosphorelay sensor kinase activity"/>
    <property type="evidence" value="ECO:0007669"/>
    <property type="project" value="InterPro"/>
</dbReference>
<dbReference type="Pfam" id="PF00512">
    <property type="entry name" value="HisKA"/>
    <property type="match status" value="1"/>
</dbReference>
<organism evidence="15 16">
    <name type="scientific">Paraburkholderia dinghuensis</name>
    <dbReference type="NCBI Taxonomy" id="2305225"/>
    <lineage>
        <taxon>Bacteria</taxon>
        <taxon>Pseudomonadati</taxon>
        <taxon>Pseudomonadota</taxon>
        <taxon>Betaproteobacteria</taxon>
        <taxon>Burkholderiales</taxon>
        <taxon>Burkholderiaceae</taxon>
        <taxon>Paraburkholderia</taxon>
    </lineage>
</organism>
<dbReference type="EC" id="2.7.13.3" evidence="2"/>
<evidence type="ECO:0000256" key="5">
    <source>
        <dbReference type="ARBA" id="ARBA00023012"/>
    </source>
</evidence>
<evidence type="ECO:0000256" key="3">
    <source>
        <dbReference type="ARBA" id="ARBA00022553"/>
    </source>
</evidence>
<evidence type="ECO:0000256" key="2">
    <source>
        <dbReference type="ARBA" id="ARBA00012438"/>
    </source>
</evidence>
<keyword evidence="4" id="KW-0732">Signal</keyword>
<feature type="domain" description="Response regulatory" evidence="13">
    <location>
        <begin position="890"/>
        <end position="1004"/>
    </location>
</feature>
<keyword evidence="5" id="KW-0902">Two-component regulatory system</keyword>
<dbReference type="GO" id="GO:0005886">
    <property type="term" value="C:plasma membrane"/>
    <property type="evidence" value="ECO:0007669"/>
    <property type="project" value="UniProtKB-SubCell"/>
</dbReference>
<proteinExistence type="predicted"/>
<dbReference type="InterPro" id="IPR008207">
    <property type="entry name" value="Sig_transdc_His_kin_Hpt_dom"/>
</dbReference>
<dbReference type="CDD" id="cd00082">
    <property type="entry name" value="HisKA"/>
    <property type="match status" value="1"/>
</dbReference>
<dbReference type="InterPro" id="IPR011006">
    <property type="entry name" value="CheY-like_superfamily"/>
</dbReference>
<keyword evidence="3 10" id="KW-0597">Phosphoprotein</keyword>
<dbReference type="Pfam" id="PF01627">
    <property type="entry name" value="Hpt"/>
    <property type="match status" value="1"/>
</dbReference>
<dbReference type="InterPro" id="IPR003661">
    <property type="entry name" value="HisK_dim/P_dom"/>
</dbReference>
<dbReference type="Gene3D" id="1.20.120.160">
    <property type="entry name" value="HPT domain"/>
    <property type="match status" value="1"/>
</dbReference>
<dbReference type="InterPro" id="IPR001789">
    <property type="entry name" value="Sig_transdc_resp-reg_receiver"/>
</dbReference>
<keyword evidence="11" id="KW-1133">Transmembrane helix</keyword>
<dbReference type="SUPFAM" id="SSF47384">
    <property type="entry name" value="Homodimeric domain of signal transducing histidine kinase"/>
    <property type="match status" value="1"/>
</dbReference>
<dbReference type="GO" id="GO:0005524">
    <property type="term" value="F:ATP binding"/>
    <property type="evidence" value="ECO:0007669"/>
    <property type="project" value="UniProtKB-KW"/>
</dbReference>
<dbReference type="CDD" id="cd17546">
    <property type="entry name" value="REC_hyHK_CKI1_RcsC-like"/>
    <property type="match status" value="1"/>
</dbReference>
<dbReference type="OrthoDB" id="9796305at2"/>
<dbReference type="SMART" id="SM00387">
    <property type="entry name" value="HATPase_c"/>
    <property type="match status" value="1"/>
</dbReference>
<evidence type="ECO:0000256" key="11">
    <source>
        <dbReference type="SAM" id="Phobius"/>
    </source>
</evidence>
<dbReference type="SUPFAM" id="SSF47226">
    <property type="entry name" value="Histidine-containing phosphotransfer domain, HPT domain"/>
    <property type="match status" value="1"/>
</dbReference>
<dbReference type="InterPro" id="IPR005467">
    <property type="entry name" value="His_kinase_dom"/>
</dbReference>
<keyword evidence="6" id="KW-0843">Virulence</keyword>
<comment type="caution">
    <text evidence="15">The sequence shown here is derived from an EMBL/GenBank/DDBJ whole genome shotgun (WGS) entry which is preliminary data.</text>
</comment>
<comment type="function">
    <text evidence="7">Member of the two-component regulatory system BvgS/BvgA. Phosphorylates BvgA via a four-step phosphorelay in response to environmental signals.</text>
</comment>
<evidence type="ECO:0000256" key="4">
    <source>
        <dbReference type="ARBA" id="ARBA00022729"/>
    </source>
</evidence>
<feature type="transmembrane region" description="Helical" evidence="11">
    <location>
        <begin position="20"/>
        <end position="45"/>
    </location>
</feature>
<dbReference type="RefSeq" id="WP_124149695.1">
    <property type="nucleotide sequence ID" value="NZ_RQIS01000002.1"/>
</dbReference>